<evidence type="ECO:0000313" key="2">
    <source>
        <dbReference type="Proteomes" id="UP000648801"/>
    </source>
</evidence>
<dbReference type="SUPFAM" id="SSF48371">
    <property type="entry name" value="ARM repeat"/>
    <property type="match status" value="1"/>
</dbReference>
<accession>A0A916W6K1</accession>
<dbReference type="Proteomes" id="UP000648801">
    <property type="component" value="Unassembled WGS sequence"/>
</dbReference>
<proteinExistence type="predicted"/>
<dbReference type="AlphaFoldDB" id="A0A916W6K1"/>
<protein>
    <recommendedName>
        <fullName evidence="3">Zinc-finger domain-containing protein</fullName>
    </recommendedName>
</protein>
<dbReference type="Gene3D" id="1.25.10.10">
    <property type="entry name" value="Leucine-rich Repeat Variant"/>
    <property type="match status" value="1"/>
</dbReference>
<dbReference type="InterPro" id="IPR016024">
    <property type="entry name" value="ARM-type_fold"/>
</dbReference>
<name>A0A916W6K1_9BACT</name>
<dbReference type="EMBL" id="BMJB01000001">
    <property type="protein sequence ID" value="GGA70435.1"/>
    <property type="molecule type" value="Genomic_DNA"/>
</dbReference>
<dbReference type="InterPro" id="IPR041916">
    <property type="entry name" value="Anti_sigma_zinc_sf"/>
</dbReference>
<dbReference type="Gene3D" id="1.10.10.1320">
    <property type="entry name" value="Anti-sigma factor, zinc-finger domain"/>
    <property type="match status" value="1"/>
</dbReference>
<dbReference type="InterPro" id="IPR011989">
    <property type="entry name" value="ARM-like"/>
</dbReference>
<dbReference type="Pfam" id="PF13646">
    <property type="entry name" value="HEAT_2"/>
    <property type="match status" value="1"/>
</dbReference>
<reference evidence="1" key="1">
    <citation type="journal article" date="2014" name="Int. J. Syst. Evol. Microbiol.">
        <title>Complete genome sequence of Corynebacterium casei LMG S-19264T (=DSM 44701T), isolated from a smear-ripened cheese.</title>
        <authorList>
            <consortium name="US DOE Joint Genome Institute (JGI-PGF)"/>
            <person name="Walter F."/>
            <person name="Albersmeier A."/>
            <person name="Kalinowski J."/>
            <person name="Ruckert C."/>
        </authorList>
    </citation>
    <scope>NUCLEOTIDE SEQUENCE</scope>
    <source>
        <strain evidence="1">CGMCC 1.15447</strain>
    </source>
</reference>
<evidence type="ECO:0008006" key="3">
    <source>
        <dbReference type="Google" id="ProtNLM"/>
    </source>
</evidence>
<reference evidence="1" key="2">
    <citation type="submission" date="2020-09" db="EMBL/GenBank/DDBJ databases">
        <authorList>
            <person name="Sun Q."/>
            <person name="Zhou Y."/>
        </authorList>
    </citation>
    <scope>NUCLEOTIDE SEQUENCE</scope>
    <source>
        <strain evidence="1">CGMCC 1.15447</strain>
    </source>
</reference>
<dbReference type="RefSeq" id="WP_229668888.1">
    <property type="nucleotide sequence ID" value="NZ_BMJB01000001.1"/>
</dbReference>
<gene>
    <name evidence="1" type="ORF">GCM10011507_22490</name>
</gene>
<evidence type="ECO:0000313" key="1">
    <source>
        <dbReference type="EMBL" id="GGA70435.1"/>
    </source>
</evidence>
<sequence>MSKETERKTPAKAVGQVLRLVEVRTMKCDKAQENLVLMHYGELPDEYAVGLEQHLIGCEACRREWDALQAMEQQFALLPMVEPSPNLLAQARVRLDETLDTIPPRGMFSRIATNFFVWVGHVRSAPALATLLLGVGFLTGNFTYRYQVAHAPKARPTMTISHPTDAVIANITGITQTPNSELVQVSYNKVVPETVEGSLDSPDIRELLLKGTRSAATDGVRVDSVALLAGECKAGHNCKGGTDTNGIRNALLVSMLYDQDPGVRLKALEGLQPYVAQDLRVRDAIAEALSRDPSAQVREAAIETLGPVKADSTVRQVLRTVSTTDENPYIRTASYNALEDTGDLQ</sequence>
<comment type="caution">
    <text evidence="1">The sequence shown here is derived from an EMBL/GenBank/DDBJ whole genome shotgun (WGS) entry which is preliminary data.</text>
</comment>
<keyword evidence="2" id="KW-1185">Reference proteome</keyword>
<organism evidence="1 2">
    <name type="scientific">Edaphobacter acidisoli</name>
    <dbReference type="NCBI Taxonomy" id="2040573"/>
    <lineage>
        <taxon>Bacteria</taxon>
        <taxon>Pseudomonadati</taxon>
        <taxon>Acidobacteriota</taxon>
        <taxon>Terriglobia</taxon>
        <taxon>Terriglobales</taxon>
        <taxon>Acidobacteriaceae</taxon>
        <taxon>Edaphobacter</taxon>
    </lineage>
</organism>